<evidence type="ECO:0000256" key="1">
    <source>
        <dbReference type="SAM" id="MobiDB-lite"/>
    </source>
</evidence>
<dbReference type="Proteomes" id="UP000015102">
    <property type="component" value="Unassembled WGS sequence"/>
</dbReference>
<feature type="region of interest" description="Disordered" evidence="1">
    <location>
        <begin position="195"/>
        <end position="217"/>
    </location>
</feature>
<feature type="region of interest" description="Disordered" evidence="1">
    <location>
        <begin position="136"/>
        <end position="173"/>
    </location>
</feature>
<feature type="region of interest" description="Disordered" evidence="1">
    <location>
        <begin position="354"/>
        <end position="374"/>
    </location>
</feature>
<reference evidence="3" key="1">
    <citation type="submission" date="2013-02" db="EMBL/GenBank/DDBJ databases">
        <authorList>
            <person name="Hughes D."/>
        </authorList>
    </citation>
    <scope>NUCLEOTIDE SEQUENCE</scope>
    <source>
        <strain>Durham</strain>
        <strain evidence="3">NC isolate 2 -- Noor lab</strain>
    </source>
</reference>
<name>T1H249_MEGSC</name>
<keyword evidence="3" id="KW-1185">Reference proteome</keyword>
<dbReference type="HOGENOM" id="CLU_671363_0_0_1"/>
<feature type="compositionally biased region" description="Polar residues" evidence="1">
    <location>
        <begin position="84"/>
        <end position="96"/>
    </location>
</feature>
<dbReference type="EMBL" id="CAQQ02190017">
    <property type="status" value="NOT_ANNOTATED_CDS"/>
    <property type="molecule type" value="Genomic_DNA"/>
</dbReference>
<feature type="compositionally biased region" description="Low complexity" evidence="1">
    <location>
        <begin position="292"/>
        <end position="308"/>
    </location>
</feature>
<feature type="compositionally biased region" description="Low complexity" evidence="1">
    <location>
        <begin position="319"/>
        <end position="334"/>
    </location>
</feature>
<protein>
    <submittedName>
        <fullName evidence="2">Uncharacterized protein</fullName>
    </submittedName>
</protein>
<feature type="compositionally biased region" description="Polar residues" evidence="1">
    <location>
        <begin position="354"/>
        <end position="367"/>
    </location>
</feature>
<accession>T1H249</accession>
<feature type="region of interest" description="Disordered" evidence="1">
    <location>
        <begin position="84"/>
        <end position="106"/>
    </location>
</feature>
<feature type="compositionally biased region" description="Polar residues" evidence="1">
    <location>
        <begin position="208"/>
        <end position="217"/>
    </location>
</feature>
<dbReference type="EnsemblMetazoa" id="MESCA010281-RA">
    <property type="protein sequence ID" value="MESCA010281-PA"/>
    <property type="gene ID" value="MESCA010281"/>
</dbReference>
<evidence type="ECO:0000313" key="3">
    <source>
        <dbReference type="Proteomes" id="UP000015102"/>
    </source>
</evidence>
<feature type="compositionally biased region" description="Low complexity" evidence="1">
    <location>
        <begin position="263"/>
        <end position="274"/>
    </location>
</feature>
<dbReference type="AlphaFoldDB" id="T1H249"/>
<organism evidence="2 3">
    <name type="scientific">Megaselia scalaris</name>
    <name type="common">Humpbacked fly</name>
    <name type="synonym">Phora scalaris</name>
    <dbReference type="NCBI Taxonomy" id="36166"/>
    <lineage>
        <taxon>Eukaryota</taxon>
        <taxon>Metazoa</taxon>
        <taxon>Ecdysozoa</taxon>
        <taxon>Arthropoda</taxon>
        <taxon>Hexapoda</taxon>
        <taxon>Insecta</taxon>
        <taxon>Pterygota</taxon>
        <taxon>Neoptera</taxon>
        <taxon>Endopterygota</taxon>
        <taxon>Diptera</taxon>
        <taxon>Brachycera</taxon>
        <taxon>Muscomorpha</taxon>
        <taxon>Platypezoidea</taxon>
        <taxon>Phoridae</taxon>
        <taxon>Megaseliini</taxon>
        <taxon>Megaselia</taxon>
    </lineage>
</organism>
<feature type="region of interest" description="Disordered" evidence="1">
    <location>
        <begin position="245"/>
        <end position="341"/>
    </location>
</feature>
<sequence>MGMDYGVLTTGIKSGHIYQQNRLVPQNTYNFYPLSQINSHQTKSLQELQNEVGALLEFRDLVIETFPDLKNKMVSMSNAGTNDNTLTVNASSSSLASRREWEPGVKQRRKNFNKDLTNIHQSTVFIIMDWIGKKEPKSGEGGNGSVIQDSGFSTETNSTKETHSSSSAGGVCQLEEKNIELEGSRAQLRMAGNSFLNKTPLSDDGEKSSPSSLLQHTNLKISPPSMREMQHIEIDCGISGIHDSSGTESTYCQNDRESERDMSSSTTAATITTSKRTKPSKIPLPGKQLTKSPTSVLSLSTASSTSTPKPISRSVCNLSKSMSVNSSSHSSSASNQHRNEINNSCSNISTYVSKSPSSYKYNTSPTLKTRRDSSQNMLRGKNIESLSASSNLKTNIRIPKENTAVYIVKM</sequence>
<reference evidence="2" key="2">
    <citation type="submission" date="2015-06" db="UniProtKB">
        <authorList>
            <consortium name="EnsemblMetazoa"/>
        </authorList>
    </citation>
    <scope>IDENTIFICATION</scope>
</reference>
<evidence type="ECO:0000313" key="2">
    <source>
        <dbReference type="EnsemblMetazoa" id="MESCA010281-PA"/>
    </source>
</evidence>
<dbReference type="EMBL" id="CAQQ02190016">
    <property type="status" value="NOT_ANNOTATED_CDS"/>
    <property type="molecule type" value="Genomic_DNA"/>
</dbReference>
<feature type="compositionally biased region" description="Polar residues" evidence="1">
    <location>
        <begin position="145"/>
        <end position="157"/>
    </location>
</feature>
<proteinExistence type="predicted"/>